<comment type="caution">
    <text evidence="2">The sequence shown here is derived from an EMBL/GenBank/DDBJ whole genome shotgun (WGS) entry which is preliminary data.</text>
</comment>
<organism evidence="2 3">
    <name type="scientific">Leptospira soteropolitanensis</name>
    <dbReference type="NCBI Taxonomy" id="2950025"/>
    <lineage>
        <taxon>Bacteria</taxon>
        <taxon>Pseudomonadati</taxon>
        <taxon>Spirochaetota</taxon>
        <taxon>Spirochaetia</taxon>
        <taxon>Leptospirales</taxon>
        <taxon>Leptospiraceae</taxon>
        <taxon>Leptospira</taxon>
    </lineage>
</organism>
<dbReference type="RefSeq" id="WP_265350175.1">
    <property type="nucleotide sequence ID" value="NZ_JAMQPL010000001.1"/>
</dbReference>
<protein>
    <submittedName>
        <fullName evidence="2">Carboxypeptidase-like regulatory domain-containing protein</fullName>
    </submittedName>
</protein>
<dbReference type="Proteomes" id="UP001208912">
    <property type="component" value="Unassembled WGS sequence"/>
</dbReference>
<evidence type="ECO:0000313" key="2">
    <source>
        <dbReference type="EMBL" id="MCW7528647.1"/>
    </source>
</evidence>
<proteinExistence type="predicted"/>
<dbReference type="Proteomes" id="UP001208540">
    <property type="component" value="Unassembled WGS sequence"/>
</dbReference>
<dbReference type="Gene3D" id="2.60.40.1120">
    <property type="entry name" value="Carboxypeptidase-like, regulatory domain"/>
    <property type="match status" value="1"/>
</dbReference>
<evidence type="ECO:0000313" key="4">
    <source>
        <dbReference type="Proteomes" id="UP001208912"/>
    </source>
</evidence>
<keyword evidence="2" id="KW-0645">Protease</keyword>
<evidence type="ECO:0000313" key="1">
    <source>
        <dbReference type="EMBL" id="MCW7524780.1"/>
    </source>
</evidence>
<dbReference type="EMBL" id="JAMQPM010000001">
    <property type="protein sequence ID" value="MCW7524780.1"/>
    <property type="molecule type" value="Genomic_DNA"/>
</dbReference>
<keyword evidence="2" id="KW-0378">Hydrolase</keyword>
<dbReference type="SUPFAM" id="SSF49464">
    <property type="entry name" value="Carboxypeptidase regulatory domain-like"/>
    <property type="match status" value="1"/>
</dbReference>
<dbReference type="EMBL" id="JAMQPL010000001">
    <property type="protein sequence ID" value="MCW7528647.1"/>
    <property type="molecule type" value="Genomic_DNA"/>
</dbReference>
<evidence type="ECO:0000313" key="3">
    <source>
        <dbReference type="Proteomes" id="UP001208540"/>
    </source>
</evidence>
<dbReference type="InterPro" id="IPR008969">
    <property type="entry name" value="CarboxyPept-like_regulatory"/>
</dbReference>
<keyword evidence="2" id="KW-0121">Carboxypeptidase</keyword>
<gene>
    <name evidence="1" type="ORF">ND861_00355</name>
    <name evidence="2" type="ORF">ND862_00355</name>
</gene>
<sequence>MNRILKTFIILLSILFVSNCYFNPILQKFVFTEPEKENSLLQGLSLLALPSGPFAISITGQIRNENGSTVTDALLTVTSRTNELDGLDASATTDEGGRFFIRVSSGTTTFAVSQEGSPYFTFKLQVNSPTDIQVVEISDNSFPVEVGSFVPYEPGNQPSFFELLSSNPYQNEVRANTPEGFEFYFTEDVAGPIQGQDAQWLSDNLTVVPSLTFGPVEMSTSFFYVGTFNFTNGTTYQITLTSNLRSSVSGIPLTPRTITFSCISQCGL</sequence>
<accession>A0AAW5VIA9</accession>
<dbReference type="GO" id="GO:0004180">
    <property type="term" value="F:carboxypeptidase activity"/>
    <property type="evidence" value="ECO:0007669"/>
    <property type="project" value="UniProtKB-KW"/>
</dbReference>
<reference evidence="2 4" key="1">
    <citation type="submission" date="2022-06" db="EMBL/GenBank/DDBJ databases">
        <title>Leptospira isolates from biofilms formed at urban environments.</title>
        <authorList>
            <person name="Ribeiro P.S."/>
            <person name="Sousa T."/>
            <person name="Carvalho N."/>
            <person name="Aburjaile F."/>
            <person name="Neves F."/>
            <person name="Oliveira D."/>
            <person name="Blanco L."/>
            <person name="Lima J."/>
            <person name="Costa F."/>
            <person name="Brenig B."/>
            <person name="Soares S."/>
            <person name="Ramos R."/>
            <person name="Goes-Neto A."/>
            <person name="Matiuzzi M."/>
            <person name="Azevedo V."/>
            <person name="Ristow P."/>
        </authorList>
    </citation>
    <scope>NUCLEOTIDE SEQUENCE</scope>
    <source>
        <strain evidence="1 4">VSF19</strain>
        <strain evidence="2">VSF20</strain>
    </source>
</reference>
<name>A0AAW5VIA9_9LEPT</name>
<keyword evidence="4" id="KW-1185">Reference proteome</keyword>
<dbReference type="AlphaFoldDB" id="A0AAW5VIA9"/>